<feature type="transmembrane region" description="Helical" evidence="6">
    <location>
        <begin position="27"/>
        <end position="48"/>
    </location>
</feature>
<evidence type="ECO:0000256" key="5">
    <source>
        <dbReference type="ARBA" id="ARBA00023136"/>
    </source>
</evidence>
<evidence type="ECO:0000313" key="7">
    <source>
        <dbReference type="EMBL" id="MBD8037440.1"/>
    </source>
</evidence>
<organism evidence="7 8">
    <name type="scientific">Solibacillus faecavium</name>
    <dbReference type="NCBI Taxonomy" id="2762221"/>
    <lineage>
        <taxon>Bacteria</taxon>
        <taxon>Bacillati</taxon>
        <taxon>Bacillota</taxon>
        <taxon>Bacilli</taxon>
        <taxon>Bacillales</taxon>
        <taxon>Caryophanaceae</taxon>
        <taxon>Solibacillus</taxon>
    </lineage>
</organism>
<dbReference type="Proteomes" id="UP000619101">
    <property type="component" value="Unassembled WGS sequence"/>
</dbReference>
<evidence type="ECO:0000256" key="1">
    <source>
        <dbReference type="ARBA" id="ARBA00004141"/>
    </source>
</evidence>
<feature type="transmembrane region" description="Helical" evidence="6">
    <location>
        <begin position="410"/>
        <end position="429"/>
    </location>
</feature>
<dbReference type="EMBL" id="JACSPZ010000005">
    <property type="protein sequence ID" value="MBD8037440.1"/>
    <property type="molecule type" value="Genomic_DNA"/>
</dbReference>
<evidence type="ECO:0000256" key="6">
    <source>
        <dbReference type="SAM" id="Phobius"/>
    </source>
</evidence>
<dbReference type="PIRSF" id="PIRSF006060">
    <property type="entry name" value="AA_transporter"/>
    <property type="match status" value="1"/>
</dbReference>
<comment type="caution">
    <text evidence="7">The sequence shown here is derived from an EMBL/GenBank/DDBJ whole genome shotgun (WGS) entry which is preliminary data.</text>
</comment>
<keyword evidence="8" id="KW-1185">Reference proteome</keyword>
<comment type="subcellular location">
    <subcellularLocation>
        <location evidence="1">Membrane</location>
        <topology evidence="1">Multi-pass membrane protein</topology>
    </subcellularLocation>
</comment>
<keyword evidence="2" id="KW-0813">Transport</keyword>
<feature type="transmembrane region" description="Helical" evidence="6">
    <location>
        <begin position="183"/>
        <end position="205"/>
    </location>
</feature>
<feature type="transmembrane region" description="Helical" evidence="6">
    <location>
        <begin position="301"/>
        <end position="324"/>
    </location>
</feature>
<proteinExistence type="predicted"/>
<evidence type="ECO:0000313" key="8">
    <source>
        <dbReference type="Proteomes" id="UP000619101"/>
    </source>
</evidence>
<name>A0ABR8XZR8_9BACL</name>
<feature type="transmembrane region" description="Helical" evidence="6">
    <location>
        <begin position="356"/>
        <end position="372"/>
    </location>
</feature>
<gene>
    <name evidence="7" type="ORF">H9635_11870</name>
</gene>
<keyword evidence="3 6" id="KW-0812">Transmembrane</keyword>
<feature type="transmembrane region" description="Helical" evidence="6">
    <location>
        <begin position="257"/>
        <end position="281"/>
    </location>
</feature>
<dbReference type="Gene3D" id="1.20.1740.10">
    <property type="entry name" value="Amino acid/polyamine transporter I"/>
    <property type="match status" value="1"/>
</dbReference>
<feature type="transmembrane region" description="Helical" evidence="6">
    <location>
        <begin position="157"/>
        <end position="176"/>
    </location>
</feature>
<dbReference type="InterPro" id="IPR002293">
    <property type="entry name" value="AA/rel_permease1"/>
</dbReference>
<dbReference type="Pfam" id="PF13520">
    <property type="entry name" value="AA_permease_2"/>
    <property type="match status" value="1"/>
</dbReference>
<keyword evidence="4 6" id="KW-1133">Transmembrane helix</keyword>
<evidence type="ECO:0000256" key="4">
    <source>
        <dbReference type="ARBA" id="ARBA00022989"/>
    </source>
</evidence>
<keyword evidence="5 6" id="KW-0472">Membrane</keyword>
<feature type="transmembrane region" description="Helical" evidence="6">
    <location>
        <begin position="378"/>
        <end position="398"/>
    </location>
</feature>
<dbReference type="PANTHER" id="PTHR43243:SF4">
    <property type="entry name" value="CATIONIC AMINO ACID TRANSPORTER 4"/>
    <property type="match status" value="1"/>
</dbReference>
<evidence type="ECO:0000256" key="2">
    <source>
        <dbReference type="ARBA" id="ARBA00022448"/>
    </source>
</evidence>
<accession>A0ABR8XZR8</accession>
<protein>
    <submittedName>
        <fullName evidence="7">Amino acid permease</fullName>
    </submittedName>
</protein>
<dbReference type="PANTHER" id="PTHR43243">
    <property type="entry name" value="INNER MEMBRANE TRANSPORTER YGJI-RELATED"/>
    <property type="match status" value="1"/>
</dbReference>
<feature type="transmembrane region" description="Helical" evidence="6">
    <location>
        <begin position="435"/>
        <end position="453"/>
    </location>
</feature>
<feature type="transmembrane region" description="Helical" evidence="6">
    <location>
        <begin position="60"/>
        <end position="80"/>
    </location>
</feature>
<sequence length="462" mass="50084">MVKKLFRKKPIEDLLHKSNNLQLPKTLGAFDLILLGVGAIVGTGIFILPGTVSALHAGPGIIFSFVIAAIVCALAALCYSEFSSTVPVTGSAYSYSYIVFGEIIAWLVGWSLLLEYGLATAAVATGWSGYFISLLEGLNIHIPLALTGPFNLEDGTYINLPAIFIIFVIGILLTLGMKESARFNALLVAIKVGVILLFIAVGVFYVKPENWTPFLPFGMSGVFTGAALVFFAYLGFDAVSSAAEEVKNPQRSMPIGIIGSLFICTLLYVVVSLVLTGIVPYTNLNVTDPVSFAMQVINQEWAAGIISLGAVIGMMTVILVMMYGGTRLLMAFARDGLMPKIFSQLSPKRKTPVKNTWFFTIVISFFAGFVPLETLAELVNMGTLVAFIFVSAGILNLRKNKNLPPNGFKVPFYPVLPIVSLVLCIFLITQLSMQTWAACGIWFIIGLIIYFLYGKRKSTLNS</sequence>
<evidence type="ECO:0000256" key="3">
    <source>
        <dbReference type="ARBA" id="ARBA00022692"/>
    </source>
</evidence>
<reference evidence="7 8" key="1">
    <citation type="submission" date="2020-08" db="EMBL/GenBank/DDBJ databases">
        <title>A Genomic Blueprint of the Chicken Gut Microbiome.</title>
        <authorList>
            <person name="Gilroy R."/>
            <person name="Ravi A."/>
            <person name="Getino M."/>
            <person name="Pursley I."/>
            <person name="Horton D.L."/>
            <person name="Alikhan N.-F."/>
            <person name="Baker D."/>
            <person name="Gharbi K."/>
            <person name="Hall N."/>
            <person name="Watson M."/>
            <person name="Adriaenssens E.M."/>
            <person name="Foster-Nyarko E."/>
            <person name="Jarju S."/>
            <person name="Secka A."/>
            <person name="Antonio M."/>
            <person name="Oren A."/>
            <person name="Chaudhuri R."/>
            <person name="La Ragione R.M."/>
            <person name="Hildebrand F."/>
            <person name="Pallen M.J."/>
        </authorList>
    </citation>
    <scope>NUCLEOTIDE SEQUENCE [LARGE SCALE GENOMIC DNA]</scope>
    <source>
        <strain evidence="7 8">A46</strain>
    </source>
</reference>
<feature type="transmembrane region" description="Helical" evidence="6">
    <location>
        <begin position="92"/>
        <end position="113"/>
    </location>
</feature>
<feature type="transmembrane region" description="Helical" evidence="6">
    <location>
        <begin position="217"/>
        <end position="236"/>
    </location>
</feature>